<dbReference type="Proteomes" id="UP000029481">
    <property type="component" value="Chromosome"/>
</dbReference>
<dbReference type="PROSITE" id="PS50983">
    <property type="entry name" value="FE_B12_PBP"/>
    <property type="match status" value="1"/>
</dbReference>
<evidence type="ECO:0000259" key="2">
    <source>
        <dbReference type="PROSITE" id="PS50983"/>
    </source>
</evidence>
<dbReference type="InterPro" id="IPR002491">
    <property type="entry name" value="ABC_transptr_periplasmic_BD"/>
</dbReference>
<sequence length="376" mass="41886">MFTVFTAKARWLLAAVALLSCAAQAAPIVVTDVAGREVTLPHPAKRVMLADARALLALNIIHPKDPLENIIAWDNSLKTKAPDLADAYARKFPQVSKITMFENPYYTDFSVEKAVTLQPDLIIFDIGVLAKLKNSGVLSQLEKVDIPVLIIDFRQQPLTNTLPSIELLGKVFDEQKNADAFIQHYQQRMNLVRERVATLKPEQRPSVFIERAAGIRGDECCQTFGKGSYGQFIDTAGGNNVGSKLFPEMSGQVNTEQVITSNPDFYLMTGADWNRGNRAPKAVPLGYMADKAVAEQKLKGLMNRTGINVLTAVKEKRVMAIYHQFYDSPLNYIAVETIAKFLHPDLFKDIDPQADIEQVHKQFTALDYSGVFWVTP</sequence>
<dbReference type="RefSeq" id="WP_038481169.1">
    <property type="nucleotide sequence ID" value="NZ_CP009451.1"/>
</dbReference>
<reference evidence="3 4" key="1">
    <citation type="submission" date="2014-09" db="EMBL/GenBank/DDBJ databases">
        <title>Cedecea neteri SSMD04 Genome Sequencing.</title>
        <authorList>
            <person name="Tan J.-Y."/>
        </authorList>
    </citation>
    <scope>NUCLEOTIDE SEQUENCE [LARGE SCALE GENOMIC DNA]</scope>
    <source>
        <strain evidence="3 4">SSMD04</strain>
    </source>
</reference>
<dbReference type="OrthoDB" id="9775594at2"/>
<dbReference type="SUPFAM" id="SSF53807">
    <property type="entry name" value="Helical backbone' metal receptor"/>
    <property type="match status" value="1"/>
</dbReference>
<dbReference type="PANTHER" id="PTHR30535:SF34">
    <property type="entry name" value="MOLYBDATE-BINDING PROTEIN MOLA"/>
    <property type="match status" value="1"/>
</dbReference>
<dbReference type="Pfam" id="PF01497">
    <property type="entry name" value="Peripla_BP_2"/>
    <property type="match status" value="1"/>
</dbReference>
<proteinExistence type="predicted"/>
<evidence type="ECO:0000313" key="3">
    <source>
        <dbReference type="EMBL" id="AIR06853.1"/>
    </source>
</evidence>
<evidence type="ECO:0000313" key="4">
    <source>
        <dbReference type="Proteomes" id="UP000029481"/>
    </source>
</evidence>
<dbReference type="AlphaFoldDB" id="A0A089Q3K3"/>
<protein>
    <submittedName>
        <fullName evidence="3">Iron transporter</fullName>
    </submittedName>
</protein>
<dbReference type="Gene3D" id="3.40.50.1980">
    <property type="entry name" value="Nitrogenase molybdenum iron protein domain"/>
    <property type="match status" value="2"/>
</dbReference>
<feature type="chain" id="PRO_5001848997" evidence="1">
    <location>
        <begin position="26"/>
        <end position="376"/>
    </location>
</feature>
<evidence type="ECO:0000256" key="1">
    <source>
        <dbReference type="SAM" id="SignalP"/>
    </source>
</evidence>
<dbReference type="PANTHER" id="PTHR30535">
    <property type="entry name" value="VITAMIN B12-BINDING PROTEIN"/>
    <property type="match status" value="1"/>
</dbReference>
<organism evidence="3 4">
    <name type="scientific">Cedecea neteri</name>
    <dbReference type="NCBI Taxonomy" id="158822"/>
    <lineage>
        <taxon>Bacteria</taxon>
        <taxon>Pseudomonadati</taxon>
        <taxon>Pseudomonadota</taxon>
        <taxon>Gammaproteobacteria</taxon>
        <taxon>Enterobacterales</taxon>
        <taxon>Enterobacteriaceae</taxon>
        <taxon>Cedecea</taxon>
    </lineage>
</organism>
<dbReference type="EMBL" id="CP009451">
    <property type="protein sequence ID" value="AIR06853.1"/>
    <property type="molecule type" value="Genomic_DNA"/>
</dbReference>
<dbReference type="KEGG" id="cnt:JT31_20185"/>
<name>A0A089Q3K3_9ENTR</name>
<feature type="domain" description="Fe/B12 periplasmic-binding" evidence="2">
    <location>
        <begin position="46"/>
        <end position="350"/>
    </location>
</feature>
<accession>A0A089Q3K3</accession>
<keyword evidence="4" id="KW-1185">Reference proteome</keyword>
<feature type="signal peptide" evidence="1">
    <location>
        <begin position="1"/>
        <end position="25"/>
    </location>
</feature>
<gene>
    <name evidence="3" type="ORF">JT31_20185</name>
</gene>
<keyword evidence="1" id="KW-0732">Signal</keyword>
<dbReference type="InterPro" id="IPR050902">
    <property type="entry name" value="ABC_Transporter_SBP"/>
</dbReference>